<protein>
    <submittedName>
        <fullName evidence="3">Uncharacterized protein</fullName>
    </submittedName>
</protein>
<feature type="compositionally biased region" description="Polar residues" evidence="2">
    <location>
        <begin position="713"/>
        <end position="729"/>
    </location>
</feature>
<feature type="compositionally biased region" description="Polar residues" evidence="2">
    <location>
        <begin position="369"/>
        <end position="383"/>
    </location>
</feature>
<dbReference type="PANTHER" id="PTHR38701:SF1">
    <property type="entry name" value="UP-REGULATED DURING SEPTATION PROTEIN 1 DOMAIN-CONTAINING PROTEIN"/>
    <property type="match status" value="1"/>
</dbReference>
<feature type="region of interest" description="Disordered" evidence="2">
    <location>
        <begin position="557"/>
        <end position="594"/>
    </location>
</feature>
<feature type="region of interest" description="Disordered" evidence="2">
    <location>
        <begin position="58"/>
        <end position="175"/>
    </location>
</feature>
<feature type="compositionally biased region" description="Polar residues" evidence="2">
    <location>
        <begin position="69"/>
        <end position="78"/>
    </location>
</feature>
<feature type="compositionally biased region" description="Low complexity" evidence="2">
    <location>
        <begin position="313"/>
        <end position="325"/>
    </location>
</feature>
<evidence type="ECO:0000313" key="4">
    <source>
        <dbReference type="Proteomes" id="UP001285354"/>
    </source>
</evidence>
<feature type="region of interest" description="Disordered" evidence="2">
    <location>
        <begin position="685"/>
        <end position="729"/>
    </location>
</feature>
<dbReference type="PANTHER" id="PTHR38701">
    <property type="entry name" value="CHROMOSOME 8, WHOLE GENOME SHOTGUN SEQUENCE"/>
    <property type="match status" value="1"/>
</dbReference>
<dbReference type="AlphaFoldDB" id="A0AAD9SV90"/>
<feature type="compositionally biased region" description="Low complexity" evidence="2">
    <location>
        <begin position="109"/>
        <end position="132"/>
    </location>
</feature>
<dbReference type="EMBL" id="JAUBYV010000013">
    <property type="protein sequence ID" value="KAK2623602.1"/>
    <property type="molecule type" value="Genomic_DNA"/>
</dbReference>
<keyword evidence="1" id="KW-0175">Coiled coil</keyword>
<feature type="compositionally biased region" description="Acidic residues" evidence="2">
    <location>
        <begin position="557"/>
        <end position="575"/>
    </location>
</feature>
<evidence type="ECO:0000313" key="3">
    <source>
        <dbReference type="EMBL" id="KAK2623602.1"/>
    </source>
</evidence>
<gene>
    <name evidence="3" type="ORF">QTJ16_007156</name>
</gene>
<organism evidence="3 4">
    <name type="scientific">Diplocarpon rosae</name>
    <dbReference type="NCBI Taxonomy" id="946125"/>
    <lineage>
        <taxon>Eukaryota</taxon>
        <taxon>Fungi</taxon>
        <taxon>Dikarya</taxon>
        <taxon>Ascomycota</taxon>
        <taxon>Pezizomycotina</taxon>
        <taxon>Leotiomycetes</taxon>
        <taxon>Helotiales</taxon>
        <taxon>Drepanopezizaceae</taxon>
        <taxon>Diplocarpon</taxon>
    </lineage>
</organism>
<comment type="caution">
    <text evidence="3">The sequence shown here is derived from an EMBL/GenBank/DDBJ whole genome shotgun (WGS) entry which is preliminary data.</text>
</comment>
<name>A0AAD9SV90_9HELO</name>
<feature type="compositionally biased region" description="Low complexity" evidence="2">
    <location>
        <begin position="271"/>
        <end position="281"/>
    </location>
</feature>
<dbReference type="Proteomes" id="UP001285354">
    <property type="component" value="Unassembled WGS sequence"/>
</dbReference>
<proteinExistence type="predicted"/>
<feature type="coiled-coil region" evidence="1">
    <location>
        <begin position="473"/>
        <end position="523"/>
    </location>
</feature>
<feature type="compositionally biased region" description="Polar residues" evidence="2">
    <location>
        <begin position="161"/>
        <end position="172"/>
    </location>
</feature>
<feature type="compositionally biased region" description="Low complexity" evidence="2">
    <location>
        <begin position="395"/>
        <end position="407"/>
    </location>
</feature>
<feature type="region of interest" description="Disordered" evidence="2">
    <location>
        <begin position="239"/>
        <end position="411"/>
    </location>
</feature>
<reference evidence="3" key="1">
    <citation type="submission" date="2023-06" db="EMBL/GenBank/DDBJ databases">
        <title>Draft genome of Marssonina rosae.</title>
        <authorList>
            <person name="Cheng Q."/>
        </authorList>
    </citation>
    <scope>NUCLEOTIDE SEQUENCE</scope>
    <source>
        <strain evidence="3">R4</strain>
    </source>
</reference>
<keyword evidence="4" id="KW-1185">Reference proteome</keyword>
<accession>A0AAD9SV90</accession>
<evidence type="ECO:0000256" key="2">
    <source>
        <dbReference type="SAM" id="MobiDB-lite"/>
    </source>
</evidence>
<feature type="compositionally biased region" description="Polar residues" evidence="2">
    <location>
        <begin position="328"/>
        <end position="358"/>
    </location>
</feature>
<sequence length="729" mass="78403">MRPILAGVKSHSNNINPNSEYNYNLNSKADAHTNATPPRRLSKLFRPPLLDKTSHAHAHANIMRAPTLTGKSTSSNMPTYDKNAARPPKPTFSAAAKSANRSPLTPRVAGSVPPTTATPSSRRPARSESTTPGAKEDLPVSTFLCHNVTPRSGPRRVRIGSPNSTPTANPSGISAPGDLFKGADASVVYTAGLGITGIEKDIPKRPYISPSPSASEVVYSKAPAQNGSGDSKFFFASEAKTAQPSRPPLQARGSSTFFYANGDSVPDRPKSSSASAVGSIAGEDRSQPKFFHANGTPDLPTTSSSYFPPPRPSSVLSSSSRTAPPRQGLQSTGPLSSSQRPASPSKLNQYASISSICTTPVLPPPDLTRPQQPVRGQSTNSIVSARRVSIEATQRSGHSRSGSASSADGKILHPARKMSANSYESPVPGSPLSLATSAQQYFPEEVLEEATAGILGAGFRSPILSPVKTNQSIDELNELAANARRERKVLDLEITNSSLAAINRTLEREMRKQAAELRSYRRLSRSGRLSIATAKSIRTSTDSFAGNDGEGLVLSDMSEEEEFQEADNSEEETSDESSVSPSTMEESDLRHRKRDEKRLQLDLSKHQQLLIDSQKMNQSLKRCLGWTEELISEGRKALEYRVRITDVRFGGRVLAPDELDPRDAEEVDNEGMSDIGARFLREARKKAAATGRTSPPWGGIGRDDRDSGIELDGTQQEQISTSLSAEHSQ</sequence>
<evidence type="ECO:0000256" key="1">
    <source>
        <dbReference type="SAM" id="Coils"/>
    </source>
</evidence>